<sequence length="109" mass="11571">MSTDTADQPTVMHADGATVEIQYVDDVALVQIDSAATGAGARRAGDLACAALREARRHHARSMRTALQMSRPSCAIVLDALRRRVGTDASDVELRRAGSSVMVTVPLLP</sequence>
<dbReference type="AlphaFoldDB" id="A0A0A0BYE6"/>
<dbReference type="RefSeq" id="WP_043602195.1">
    <property type="nucleotide sequence ID" value="NZ_AXCY01000002.1"/>
</dbReference>
<evidence type="ECO:0000313" key="1">
    <source>
        <dbReference type="EMBL" id="KGM12687.1"/>
    </source>
</evidence>
<name>A0A0A0BYE6_9CELL</name>
<keyword evidence="2" id="KW-1185">Reference proteome</keyword>
<reference evidence="1 2" key="2">
    <citation type="journal article" date="2015" name="Stand. Genomic Sci.">
        <title>Draft genome sequence of Cellulomonas carbonis T26(T) and comparative analysis of six Cellulomonas genomes.</title>
        <authorList>
            <person name="Zhuang W."/>
            <person name="Zhang S."/>
            <person name="Xia X."/>
            <person name="Wang G."/>
        </authorList>
    </citation>
    <scope>NUCLEOTIDE SEQUENCE [LARGE SCALE GENOMIC DNA]</scope>
    <source>
        <strain evidence="1 2">T26</strain>
    </source>
</reference>
<reference evidence="1 2" key="1">
    <citation type="submission" date="2013-08" db="EMBL/GenBank/DDBJ databases">
        <title>Genome sequencing of Cellulomonas carbonis T26.</title>
        <authorList>
            <person name="Chen F."/>
            <person name="Li Y."/>
            <person name="Wang G."/>
        </authorList>
    </citation>
    <scope>NUCLEOTIDE SEQUENCE [LARGE SCALE GENOMIC DNA]</scope>
    <source>
        <strain evidence="1 2">T26</strain>
    </source>
</reference>
<proteinExistence type="predicted"/>
<accession>A0A0A0BYE6</accession>
<dbReference type="Proteomes" id="UP000029839">
    <property type="component" value="Unassembled WGS sequence"/>
</dbReference>
<protein>
    <submittedName>
        <fullName evidence="1">Uncharacterized protein</fullName>
    </submittedName>
</protein>
<organism evidence="1 2">
    <name type="scientific">Cellulomonas carbonis T26</name>
    <dbReference type="NCBI Taxonomy" id="947969"/>
    <lineage>
        <taxon>Bacteria</taxon>
        <taxon>Bacillati</taxon>
        <taxon>Actinomycetota</taxon>
        <taxon>Actinomycetes</taxon>
        <taxon>Micrococcales</taxon>
        <taxon>Cellulomonadaceae</taxon>
        <taxon>Cellulomonas</taxon>
    </lineage>
</organism>
<evidence type="ECO:0000313" key="2">
    <source>
        <dbReference type="Proteomes" id="UP000029839"/>
    </source>
</evidence>
<comment type="caution">
    <text evidence="1">The sequence shown here is derived from an EMBL/GenBank/DDBJ whole genome shotgun (WGS) entry which is preliminary data.</text>
</comment>
<gene>
    <name evidence="1" type="ORF">N868_07000</name>
</gene>
<dbReference type="EMBL" id="AXCY01000002">
    <property type="protein sequence ID" value="KGM12687.1"/>
    <property type="molecule type" value="Genomic_DNA"/>
</dbReference>